<dbReference type="SUPFAM" id="SSF46689">
    <property type="entry name" value="Homeodomain-like"/>
    <property type="match status" value="1"/>
</dbReference>
<keyword evidence="2" id="KW-1185">Reference proteome</keyword>
<dbReference type="KEGG" id="fes:HER31_02005"/>
<sequence length="233" mass="26283">MLAFEFMNLSRNQTLKIVVACKKLIKEHGVFKFTFSQLSQESGISTGVLHRNIKSKDDLMILNFITVVDSHIKLVEDLIESDLNHQEQFICHISYPAFFGSLYESHGGVNFLGANPGLIKNAQPEFIELLAGAFSELSLVNNRVFNEIFPVNSSDRNLTHKALRHAFFISRGAAVASCNRFISKNTTSIDLVMEIVHDVIKPLEWPQGHTEVSYKKIKNYMRNISDLGLTVVI</sequence>
<proteinExistence type="predicted"/>
<dbReference type="EMBL" id="CP051180">
    <property type="protein sequence ID" value="QIZ75777.1"/>
    <property type="molecule type" value="Genomic_DNA"/>
</dbReference>
<dbReference type="RefSeq" id="WP_168659038.1">
    <property type="nucleotide sequence ID" value="NZ_CP051180.1"/>
</dbReference>
<name>A0A6H1U9Q4_9GAMM</name>
<dbReference type="InterPro" id="IPR009057">
    <property type="entry name" value="Homeodomain-like_sf"/>
</dbReference>
<accession>A0A6H1U9Q4</accession>
<evidence type="ECO:0000313" key="1">
    <source>
        <dbReference type="EMBL" id="QIZ75777.1"/>
    </source>
</evidence>
<dbReference type="Proteomes" id="UP000501602">
    <property type="component" value="Chromosome"/>
</dbReference>
<protein>
    <submittedName>
        <fullName evidence="1">TetR/AcrR family transcriptional regulator</fullName>
    </submittedName>
</protein>
<dbReference type="AlphaFoldDB" id="A0A6H1U9Q4"/>
<gene>
    <name evidence="1" type="ORF">HER31_02005</name>
</gene>
<dbReference type="Gene3D" id="1.10.357.10">
    <property type="entry name" value="Tetracycline Repressor, domain 2"/>
    <property type="match status" value="1"/>
</dbReference>
<reference evidence="1 2" key="1">
    <citation type="submission" date="2020-04" db="EMBL/GenBank/DDBJ databases">
        <title>Ferrimonas sp. S7 isolated from sea water.</title>
        <authorList>
            <person name="Bae S.S."/>
            <person name="Baek K."/>
        </authorList>
    </citation>
    <scope>NUCLEOTIDE SEQUENCE [LARGE SCALE GENOMIC DNA]</scope>
    <source>
        <strain evidence="1 2">S7</strain>
    </source>
</reference>
<organism evidence="1 2">
    <name type="scientific">Ferrimonas lipolytica</name>
    <dbReference type="NCBI Taxonomy" id="2724191"/>
    <lineage>
        <taxon>Bacteria</taxon>
        <taxon>Pseudomonadati</taxon>
        <taxon>Pseudomonadota</taxon>
        <taxon>Gammaproteobacteria</taxon>
        <taxon>Alteromonadales</taxon>
        <taxon>Ferrimonadaceae</taxon>
        <taxon>Ferrimonas</taxon>
    </lineage>
</organism>
<evidence type="ECO:0000313" key="2">
    <source>
        <dbReference type="Proteomes" id="UP000501602"/>
    </source>
</evidence>